<dbReference type="Proteomes" id="UP000805193">
    <property type="component" value="Unassembled WGS sequence"/>
</dbReference>
<sequence length="201" mass="23247">MCHSNVAFTTPPFSCTEQEGTLPFAWALKTFPCGDCDSHFSSRHFLERHRTQRHAERRHRCSLCPFSSNKKDSMLRHERTHTGERPFACGTCGKAFTRHYDLAEHRRLHTGERLHECAECGMSFIKRGDLVRHARTHSGDKPFSCHLCEYRTSDSSNVRKHVIQVHTKEFPHTCERCGRGFVAPFELRAHLAEKHPYVDGE</sequence>
<accession>A0AC60QVY4</accession>
<protein>
    <submittedName>
        <fullName evidence="1">Uncharacterized protein</fullName>
    </submittedName>
</protein>
<evidence type="ECO:0000313" key="1">
    <source>
        <dbReference type="EMBL" id="KAG0443851.1"/>
    </source>
</evidence>
<proteinExistence type="predicted"/>
<gene>
    <name evidence="1" type="ORF">HPB47_014456</name>
</gene>
<evidence type="ECO:0000313" key="2">
    <source>
        <dbReference type="Proteomes" id="UP000805193"/>
    </source>
</evidence>
<organism evidence="1 2">
    <name type="scientific">Ixodes persulcatus</name>
    <name type="common">Taiga tick</name>
    <dbReference type="NCBI Taxonomy" id="34615"/>
    <lineage>
        <taxon>Eukaryota</taxon>
        <taxon>Metazoa</taxon>
        <taxon>Ecdysozoa</taxon>
        <taxon>Arthropoda</taxon>
        <taxon>Chelicerata</taxon>
        <taxon>Arachnida</taxon>
        <taxon>Acari</taxon>
        <taxon>Parasitiformes</taxon>
        <taxon>Ixodida</taxon>
        <taxon>Ixodoidea</taxon>
        <taxon>Ixodidae</taxon>
        <taxon>Ixodinae</taxon>
        <taxon>Ixodes</taxon>
    </lineage>
</organism>
<name>A0AC60QVY4_IXOPE</name>
<comment type="caution">
    <text evidence="1">The sequence shown here is derived from an EMBL/GenBank/DDBJ whole genome shotgun (WGS) entry which is preliminary data.</text>
</comment>
<reference evidence="1 2" key="1">
    <citation type="journal article" date="2020" name="Cell">
        <title>Large-Scale Comparative Analyses of Tick Genomes Elucidate Their Genetic Diversity and Vector Capacities.</title>
        <authorList>
            <consortium name="Tick Genome and Microbiome Consortium (TIGMIC)"/>
            <person name="Jia N."/>
            <person name="Wang J."/>
            <person name="Shi W."/>
            <person name="Du L."/>
            <person name="Sun Y."/>
            <person name="Zhan W."/>
            <person name="Jiang J.F."/>
            <person name="Wang Q."/>
            <person name="Zhang B."/>
            <person name="Ji P."/>
            <person name="Bell-Sakyi L."/>
            <person name="Cui X.M."/>
            <person name="Yuan T.T."/>
            <person name="Jiang B.G."/>
            <person name="Yang W.F."/>
            <person name="Lam T.T."/>
            <person name="Chang Q.C."/>
            <person name="Ding S.J."/>
            <person name="Wang X.J."/>
            <person name="Zhu J.G."/>
            <person name="Ruan X.D."/>
            <person name="Zhao L."/>
            <person name="Wei J.T."/>
            <person name="Ye R.Z."/>
            <person name="Que T.C."/>
            <person name="Du C.H."/>
            <person name="Zhou Y.H."/>
            <person name="Cheng J.X."/>
            <person name="Dai P.F."/>
            <person name="Guo W.B."/>
            <person name="Han X.H."/>
            <person name="Huang E.J."/>
            <person name="Li L.F."/>
            <person name="Wei W."/>
            <person name="Gao Y.C."/>
            <person name="Liu J.Z."/>
            <person name="Shao H.Z."/>
            <person name="Wang X."/>
            <person name="Wang C.C."/>
            <person name="Yang T.C."/>
            <person name="Huo Q.B."/>
            <person name="Li W."/>
            <person name="Chen H.Y."/>
            <person name="Chen S.E."/>
            <person name="Zhou L.G."/>
            <person name="Ni X.B."/>
            <person name="Tian J.H."/>
            <person name="Sheng Y."/>
            <person name="Liu T."/>
            <person name="Pan Y.S."/>
            <person name="Xia L.Y."/>
            <person name="Li J."/>
            <person name="Zhao F."/>
            <person name="Cao W.C."/>
        </authorList>
    </citation>
    <scope>NUCLEOTIDE SEQUENCE [LARGE SCALE GENOMIC DNA]</scope>
    <source>
        <strain evidence="1">Iper-2018</strain>
    </source>
</reference>
<keyword evidence="2" id="KW-1185">Reference proteome</keyword>
<dbReference type="EMBL" id="JABSTQ010002809">
    <property type="protein sequence ID" value="KAG0443851.1"/>
    <property type="molecule type" value="Genomic_DNA"/>
</dbReference>